<dbReference type="Proteomes" id="UP000800092">
    <property type="component" value="Unassembled WGS sequence"/>
</dbReference>
<dbReference type="EMBL" id="ML991771">
    <property type="protein sequence ID" value="KAF2239941.1"/>
    <property type="molecule type" value="Genomic_DNA"/>
</dbReference>
<accession>A0A6A6HPJ8</accession>
<dbReference type="OrthoDB" id="443318at2759"/>
<dbReference type="AlphaFoldDB" id="A0A6A6HPJ8"/>
<dbReference type="GO" id="GO:0006508">
    <property type="term" value="P:proteolysis"/>
    <property type="evidence" value="ECO:0007669"/>
    <property type="project" value="UniProtKB-KW"/>
</dbReference>
<dbReference type="PROSITE" id="PS00131">
    <property type="entry name" value="CARBOXYPEPT_SER_SER"/>
    <property type="match status" value="1"/>
</dbReference>
<evidence type="ECO:0000313" key="7">
    <source>
        <dbReference type="EMBL" id="KAF2239941.1"/>
    </source>
</evidence>
<evidence type="ECO:0000256" key="1">
    <source>
        <dbReference type="ARBA" id="ARBA00009431"/>
    </source>
</evidence>
<dbReference type="InterPro" id="IPR018202">
    <property type="entry name" value="Ser_caboxypep_ser_AS"/>
</dbReference>
<organism evidence="7 8">
    <name type="scientific">Viridothelium virens</name>
    <name type="common">Speckled blister lichen</name>
    <name type="synonym">Trypethelium virens</name>
    <dbReference type="NCBI Taxonomy" id="1048519"/>
    <lineage>
        <taxon>Eukaryota</taxon>
        <taxon>Fungi</taxon>
        <taxon>Dikarya</taxon>
        <taxon>Ascomycota</taxon>
        <taxon>Pezizomycotina</taxon>
        <taxon>Dothideomycetes</taxon>
        <taxon>Dothideomycetes incertae sedis</taxon>
        <taxon>Trypetheliales</taxon>
        <taxon>Trypetheliaceae</taxon>
        <taxon>Viridothelium</taxon>
    </lineage>
</organism>
<dbReference type="Pfam" id="PF00450">
    <property type="entry name" value="Peptidase_S10"/>
    <property type="match status" value="1"/>
</dbReference>
<evidence type="ECO:0000256" key="5">
    <source>
        <dbReference type="ARBA" id="ARBA00023180"/>
    </source>
</evidence>
<evidence type="ECO:0000256" key="4">
    <source>
        <dbReference type="ARBA" id="ARBA00022801"/>
    </source>
</evidence>
<dbReference type="Gene3D" id="3.40.50.1820">
    <property type="entry name" value="alpha/beta hydrolase"/>
    <property type="match status" value="1"/>
</dbReference>
<dbReference type="PROSITE" id="PS00560">
    <property type="entry name" value="CARBOXYPEPT_SER_HIS"/>
    <property type="match status" value="1"/>
</dbReference>
<dbReference type="InterPro" id="IPR001563">
    <property type="entry name" value="Peptidase_S10"/>
</dbReference>
<keyword evidence="2 6" id="KW-0121">Carboxypeptidase</keyword>
<name>A0A6A6HPJ8_VIRVR</name>
<keyword evidence="5" id="KW-0325">Glycoprotein</keyword>
<dbReference type="InterPro" id="IPR033124">
    <property type="entry name" value="Ser_caboxypep_his_AS"/>
</dbReference>
<keyword evidence="3 6" id="KW-0645">Protease</keyword>
<dbReference type="PANTHER" id="PTHR11802:SF479">
    <property type="entry name" value="CARBOXYPEPTIDASE"/>
    <property type="match status" value="1"/>
</dbReference>
<feature type="chain" id="PRO_5025718166" description="Carboxypeptidase" evidence="6">
    <location>
        <begin position="25"/>
        <end position="525"/>
    </location>
</feature>
<evidence type="ECO:0000313" key="8">
    <source>
        <dbReference type="Proteomes" id="UP000800092"/>
    </source>
</evidence>
<reference evidence="7" key="1">
    <citation type="journal article" date="2020" name="Stud. Mycol.">
        <title>101 Dothideomycetes genomes: a test case for predicting lifestyles and emergence of pathogens.</title>
        <authorList>
            <person name="Haridas S."/>
            <person name="Albert R."/>
            <person name="Binder M."/>
            <person name="Bloem J."/>
            <person name="Labutti K."/>
            <person name="Salamov A."/>
            <person name="Andreopoulos B."/>
            <person name="Baker S."/>
            <person name="Barry K."/>
            <person name="Bills G."/>
            <person name="Bluhm B."/>
            <person name="Cannon C."/>
            <person name="Castanera R."/>
            <person name="Culley D."/>
            <person name="Daum C."/>
            <person name="Ezra D."/>
            <person name="Gonzalez J."/>
            <person name="Henrissat B."/>
            <person name="Kuo A."/>
            <person name="Liang C."/>
            <person name="Lipzen A."/>
            <person name="Lutzoni F."/>
            <person name="Magnuson J."/>
            <person name="Mondo S."/>
            <person name="Nolan M."/>
            <person name="Ohm R."/>
            <person name="Pangilinan J."/>
            <person name="Park H.-J."/>
            <person name="Ramirez L."/>
            <person name="Alfaro M."/>
            <person name="Sun H."/>
            <person name="Tritt A."/>
            <person name="Yoshinaga Y."/>
            <person name="Zwiers L.-H."/>
            <person name="Turgeon B."/>
            <person name="Goodwin S."/>
            <person name="Spatafora J."/>
            <person name="Crous P."/>
            <person name="Grigoriev I."/>
        </authorList>
    </citation>
    <scope>NUCLEOTIDE SEQUENCE</scope>
    <source>
        <strain evidence="7">Tuck. ex Michener</strain>
    </source>
</reference>
<evidence type="ECO:0000256" key="3">
    <source>
        <dbReference type="ARBA" id="ARBA00022670"/>
    </source>
</evidence>
<feature type="signal peptide" evidence="6">
    <location>
        <begin position="1"/>
        <end position="24"/>
    </location>
</feature>
<dbReference type="PANTHER" id="PTHR11802">
    <property type="entry name" value="SERINE PROTEASE FAMILY S10 SERINE CARBOXYPEPTIDASE"/>
    <property type="match status" value="1"/>
</dbReference>
<protein>
    <recommendedName>
        <fullName evidence="6">Carboxypeptidase</fullName>
        <ecNumber evidence="6">3.4.16.-</ecNumber>
    </recommendedName>
</protein>
<dbReference type="GO" id="GO:0004185">
    <property type="term" value="F:serine-type carboxypeptidase activity"/>
    <property type="evidence" value="ECO:0007669"/>
    <property type="project" value="UniProtKB-UniRule"/>
</dbReference>
<dbReference type="InterPro" id="IPR029058">
    <property type="entry name" value="AB_hydrolase_fold"/>
</dbReference>
<gene>
    <name evidence="7" type="ORF">EV356DRAFT_511245</name>
</gene>
<keyword evidence="8" id="KW-1185">Reference proteome</keyword>
<comment type="similarity">
    <text evidence="1 6">Belongs to the peptidase S10 family.</text>
</comment>
<dbReference type="EC" id="3.4.16.-" evidence="6"/>
<evidence type="ECO:0000256" key="2">
    <source>
        <dbReference type="ARBA" id="ARBA00022645"/>
    </source>
</evidence>
<keyword evidence="6" id="KW-0732">Signal</keyword>
<dbReference type="SUPFAM" id="SSF53474">
    <property type="entry name" value="alpha/beta-Hydrolases"/>
    <property type="match status" value="1"/>
</dbReference>
<dbReference type="PRINTS" id="PR00724">
    <property type="entry name" value="CRBOXYPTASEC"/>
</dbReference>
<keyword evidence="4 6" id="KW-0378">Hydrolase</keyword>
<sequence>MMWSTSFLLSLFCVGLLLVDQSAGKRDFNYFHRQQKERLKGLENHAANSKAVHTRAANYRYYNNKTAPYFIEKWPLVNFDTGEFYSGSVPIDESDPNRSLFFIFKPAINAPTNDITIWINGGPGCSSLVGFFQENGPILWQPGTYEPTSNPYSWANITNLLWVDQPVGAGFAVGDIRAHNEVDIAKDFVGFFKNWEQLFGIENYKIYVTGESYAGRYVPYISAEMLDQNDQRYFNLSGAITYDPCIGSFDVVGQEIPTYPFVAANNEILNLNQSTLDTLASQHESCGYAKFIDTYMQFPPPGNQPQIGNYNYSSCDIFDIYASAANDVNPCFNIYHISDYCPLLGDVVSSPGGLSCLPQTYYFNRSDVKAALHAPNISWSECGEHNVFLGNFTHGIGAGPEGENDLSPDPIQHVLPQVIEATNRVIVSNGDWDGLLLTNGTLLSIQNMTWNGKLGFQAPPTEDVIVQTPDLQYGIGGPQGVIGKQHYERGLLWIETYQSGHEQPQYQPRATLRHLEWLLGRIDQL</sequence>
<evidence type="ECO:0000256" key="6">
    <source>
        <dbReference type="RuleBase" id="RU361156"/>
    </source>
</evidence>
<proteinExistence type="inferred from homology"/>